<feature type="region of interest" description="Disordered" evidence="1">
    <location>
        <begin position="158"/>
        <end position="244"/>
    </location>
</feature>
<feature type="compositionally biased region" description="Basic and acidic residues" evidence="1">
    <location>
        <begin position="35"/>
        <end position="44"/>
    </location>
</feature>
<name>D8LKV8_ECTSI</name>
<gene>
    <name evidence="2" type="ORF">Esi_0031_0069</name>
</gene>
<feature type="compositionally biased region" description="Basic and acidic residues" evidence="1">
    <location>
        <begin position="363"/>
        <end position="375"/>
    </location>
</feature>
<protein>
    <recommendedName>
        <fullName evidence="4">R3H domain-containing protein</fullName>
    </recommendedName>
</protein>
<keyword evidence="3" id="KW-1185">Reference proteome</keyword>
<feature type="compositionally biased region" description="Low complexity" evidence="1">
    <location>
        <begin position="603"/>
        <end position="625"/>
    </location>
</feature>
<dbReference type="CDD" id="cd02325">
    <property type="entry name" value="R3H"/>
    <property type="match status" value="1"/>
</dbReference>
<reference evidence="2 3" key="1">
    <citation type="journal article" date="2010" name="Nature">
        <title>The Ectocarpus genome and the independent evolution of multicellularity in brown algae.</title>
        <authorList>
            <person name="Cock J.M."/>
            <person name="Sterck L."/>
            <person name="Rouze P."/>
            <person name="Scornet D."/>
            <person name="Allen A.E."/>
            <person name="Amoutzias G."/>
            <person name="Anthouard V."/>
            <person name="Artiguenave F."/>
            <person name="Aury J.M."/>
            <person name="Badger J.H."/>
            <person name="Beszteri B."/>
            <person name="Billiau K."/>
            <person name="Bonnet E."/>
            <person name="Bothwell J.H."/>
            <person name="Bowler C."/>
            <person name="Boyen C."/>
            <person name="Brownlee C."/>
            <person name="Carrano C.J."/>
            <person name="Charrier B."/>
            <person name="Cho G.Y."/>
            <person name="Coelho S.M."/>
            <person name="Collen J."/>
            <person name="Corre E."/>
            <person name="Da Silva C."/>
            <person name="Delage L."/>
            <person name="Delaroque N."/>
            <person name="Dittami S.M."/>
            <person name="Doulbeau S."/>
            <person name="Elias M."/>
            <person name="Farnham G."/>
            <person name="Gachon C.M."/>
            <person name="Gschloessl B."/>
            <person name="Heesch S."/>
            <person name="Jabbari K."/>
            <person name="Jubin C."/>
            <person name="Kawai H."/>
            <person name="Kimura K."/>
            <person name="Kloareg B."/>
            <person name="Kupper F.C."/>
            <person name="Lang D."/>
            <person name="Le Bail A."/>
            <person name="Leblanc C."/>
            <person name="Lerouge P."/>
            <person name="Lohr M."/>
            <person name="Lopez P.J."/>
            <person name="Martens C."/>
            <person name="Maumus F."/>
            <person name="Michel G."/>
            <person name="Miranda-Saavedra D."/>
            <person name="Morales J."/>
            <person name="Moreau H."/>
            <person name="Motomura T."/>
            <person name="Nagasato C."/>
            <person name="Napoli C.A."/>
            <person name="Nelson D.R."/>
            <person name="Nyvall-Collen P."/>
            <person name="Peters A.F."/>
            <person name="Pommier C."/>
            <person name="Potin P."/>
            <person name="Poulain J."/>
            <person name="Quesneville H."/>
            <person name="Read B."/>
            <person name="Rensing S.A."/>
            <person name="Ritter A."/>
            <person name="Rousvoal S."/>
            <person name="Samanta M."/>
            <person name="Samson G."/>
            <person name="Schroeder D.C."/>
            <person name="Segurens B."/>
            <person name="Strittmatter M."/>
            <person name="Tonon T."/>
            <person name="Tregear J.W."/>
            <person name="Valentin K."/>
            <person name="von Dassow P."/>
            <person name="Yamagishi T."/>
            <person name="Van de Peer Y."/>
            <person name="Wincker P."/>
        </authorList>
    </citation>
    <scope>NUCLEOTIDE SEQUENCE [LARGE SCALE GENOMIC DNA]</scope>
    <source>
        <strain evidence="3">Ec32 / CCAP1310/4</strain>
    </source>
</reference>
<organism evidence="2 3">
    <name type="scientific">Ectocarpus siliculosus</name>
    <name type="common">Brown alga</name>
    <name type="synonym">Conferva siliculosa</name>
    <dbReference type="NCBI Taxonomy" id="2880"/>
    <lineage>
        <taxon>Eukaryota</taxon>
        <taxon>Sar</taxon>
        <taxon>Stramenopiles</taxon>
        <taxon>Ochrophyta</taxon>
        <taxon>PX clade</taxon>
        <taxon>Phaeophyceae</taxon>
        <taxon>Ectocarpales</taxon>
        <taxon>Ectocarpaceae</taxon>
        <taxon>Ectocarpus</taxon>
    </lineage>
</organism>
<dbReference type="InParanoid" id="D8LKV8"/>
<feature type="compositionally biased region" description="Basic and acidic residues" evidence="1">
    <location>
        <begin position="471"/>
        <end position="484"/>
    </location>
</feature>
<feature type="compositionally biased region" description="Low complexity" evidence="1">
    <location>
        <begin position="222"/>
        <end position="238"/>
    </location>
</feature>
<feature type="compositionally biased region" description="Polar residues" evidence="1">
    <location>
        <begin position="586"/>
        <end position="595"/>
    </location>
</feature>
<evidence type="ECO:0000313" key="2">
    <source>
        <dbReference type="EMBL" id="CBN80091.1"/>
    </source>
</evidence>
<proteinExistence type="predicted"/>
<feature type="compositionally biased region" description="Low complexity" evidence="1">
    <location>
        <begin position="46"/>
        <end position="61"/>
    </location>
</feature>
<feature type="region of interest" description="Disordered" evidence="1">
    <location>
        <begin position="350"/>
        <end position="387"/>
    </location>
</feature>
<dbReference type="EMBL" id="FN649760">
    <property type="protein sequence ID" value="CBN80091.1"/>
    <property type="molecule type" value="Genomic_DNA"/>
</dbReference>
<dbReference type="AlphaFoldDB" id="D8LKV8"/>
<feature type="compositionally biased region" description="Basic and acidic residues" evidence="1">
    <location>
        <begin position="197"/>
        <end position="208"/>
    </location>
</feature>
<feature type="region of interest" description="Disordered" evidence="1">
    <location>
        <begin position="784"/>
        <end position="810"/>
    </location>
</feature>
<sequence>MEEAIVRLVARRALSALDCEEERRRQQQQQQQQGREQKGQEGRGENQGTQRAGRGAEANRGGEADSVLSSEPGGKGAADEGFAVPASLRPLSWRLDFATRLAVSNANLRVVYEAQLVGLMGSIGLQEDQHLVGLSRAAGGGGCASGVGEGKRKKRLCLSSSYSTPGGGSGRKRRRTNSFSRADVVASVQSPKKKKKANEPPGKRDGHAGCHSSDPLFRPGADDPALAASCSSPLSGGARKVNRRDKRMPDMVEAAIGEAFEASLGRTFGGGGGESWSSPPPGPQRFAGAHRARLVDGLLCSALSTDLFLSGLDGSRVGADLERFGEEVEGPYAHDDDFVSSSGFVNSFGALDSSSGSSSEDEERARGMDEGRGDVGGRLGEQGSSLSEDLAAAKSSAAAAAMTAAAAAAAPIADSTVPEGTSTDERTAAGRQGVLRLYGAALIKLRVSVFLFCSTSAAAAAAGPTGAGDGDGDKGKDGNDKEGPSELTLRRQGVMSRENLDAVAKLKRPGGSGSDGHPPPRYARLLGQLPRDSRHLLARLGHHGYVKVLEHILQGFLRSSNGSASLEAPAAAAPAAAGDPASSSALETNIGTTDTAGADGCETAARPAPDNATAADESAPPDADSILTENPGSSARGDDLHESSWPPPPQLPDLVPDHGPGRSDPWRALQAGAPHPCLSGLVDPPGLATAGGTRLVLPMPNPFYRRVLHALCRVHGLRSRGGETLAAKRILPPPPPLPPPPGPKGEGGGGGASVAAGRALATTEGEAGEGVGSLGGIAVRHRTVEVTRGDGGGGGQGKKRPGGGRGLGDVLIPVEVLLGEEACA</sequence>
<feature type="compositionally biased region" description="Basic and acidic residues" evidence="1">
    <location>
        <begin position="655"/>
        <end position="665"/>
    </location>
</feature>
<evidence type="ECO:0008006" key="4">
    <source>
        <dbReference type="Google" id="ProtNLM"/>
    </source>
</evidence>
<feature type="compositionally biased region" description="Low complexity" evidence="1">
    <location>
        <begin position="576"/>
        <end position="585"/>
    </location>
</feature>
<feature type="compositionally biased region" description="Pro residues" evidence="1">
    <location>
        <begin position="731"/>
        <end position="743"/>
    </location>
</feature>
<accession>D8LKV8</accession>
<feature type="region of interest" description="Disordered" evidence="1">
    <location>
        <begin position="17"/>
        <end position="78"/>
    </location>
</feature>
<evidence type="ECO:0000313" key="3">
    <source>
        <dbReference type="Proteomes" id="UP000002630"/>
    </source>
</evidence>
<feature type="region of interest" description="Disordered" evidence="1">
    <location>
        <begin position="727"/>
        <end position="755"/>
    </location>
</feature>
<dbReference type="Proteomes" id="UP000002630">
    <property type="component" value="Unassembled WGS sequence"/>
</dbReference>
<feature type="region of interest" description="Disordered" evidence="1">
    <location>
        <begin position="461"/>
        <end position="494"/>
    </location>
</feature>
<dbReference type="OrthoDB" id="10571414at2759"/>
<evidence type="ECO:0000256" key="1">
    <source>
        <dbReference type="SAM" id="MobiDB-lite"/>
    </source>
</evidence>
<feature type="region of interest" description="Disordered" evidence="1">
    <location>
        <begin position="576"/>
        <end position="671"/>
    </location>
</feature>